<dbReference type="Proteomes" id="UP000198781">
    <property type="component" value="Unassembled WGS sequence"/>
</dbReference>
<dbReference type="AlphaFoldDB" id="A0A1G7CPG0"/>
<dbReference type="EMBL" id="FMZC01000017">
    <property type="protein sequence ID" value="SDE41314.1"/>
    <property type="molecule type" value="Genomic_DNA"/>
</dbReference>
<protein>
    <submittedName>
        <fullName evidence="2">Transposase domain</fullName>
    </submittedName>
</protein>
<organism evidence="2 3">
    <name type="scientific">Paracidovorax valerianellae</name>
    <dbReference type="NCBI Taxonomy" id="187868"/>
    <lineage>
        <taxon>Bacteria</taxon>
        <taxon>Pseudomonadati</taxon>
        <taxon>Pseudomonadota</taxon>
        <taxon>Betaproteobacteria</taxon>
        <taxon>Burkholderiales</taxon>
        <taxon>Comamonadaceae</taxon>
        <taxon>Paracidovorax</taxon>
    </lineage>
</organism>
<evidence type="ECO:0000313" key="2">
    <source>
        <dbReference type="EMBL" id="SDE41314.1"/>
    </source>
</evidence>
<sequence>MKQADLGLNLTTKRTRKREFLAEMERVVPWAALVALITPYAPGGKRGRPPFAVETMLRIHFMQQWFTLSDPAMEEALHDVPLFREFAGLNWDTAVSDETTILRFRRLLRNTNWPRRSWRWSTNCLALTLARSSVSRTKVMRFSLGAGCRVAV</sequence>
<dbReference type="PANTHER" id="PTHR35604:SF2">
    <property type="entry name" value="TRANSPOSASE INSH FOR INSERTION SEQUENCE ELEMENT IS5A-RELATED"/>
    <property type="match status" value="1"/>
</dbReference>
<evidence type="ECO:0000259" key="1">
    <source>
        <dbReference type="Pfam" id="PF05598"/>
    </source>
</evidence>
<keyword evidence="3" id="KW-1185">Reference proteome</keyword>
<accession>A0A1G7CPG0</accession>
<dbReference type="Pfam" id="PF05598">
    <property type="entry name" value="DUF772"/>
    <property type="match status" value="1"/>
</dbReference>
<dbReference type="InterPro" id="IPR008490">
    <property type="entry name" value="Transposase_InsH_N"/>
</dbReference>
<dbReference type="PANTHER" id="PTHR35604">
    <property type="entry name" value="TRANSPOSASE INSH FOR INSERTION SEQUENCE ELEMENT IS5A-RELATED"/>
    <property type="match status" value="1"/>
</dbReference>
<dbReference type="STRING" id="187868.SAMN05192589_1172"/>
<name>A0A1G7CPG0_9BURK</name>
<proteinExistence type="predicted"/>
<reference evidence="2 3" key="1">
    <citation type="submission" date="2016-10" db="EMBL/GenBank/DDBJ databases">
        <authorList>
            <person name="de Groot N.N."/>
        </authorList>
    </citation>
    <scope>NUCLEOTIDE SEQUENCE [LARGE SCALE GENOMIC DNA]</scope>
    <source>
        <strain evidence="2 3">DSM 16619</strain>
    </source>
</reference>
<feature type="domain" description="Transposase InsH N-terminal" evidence="1">
    <location>
        <begin position="14"/>
        <end position="106"/>
    </location>
</feature>
<evidence type="ECO:0000313" key="3">
    <source>
        <dbReference type="Proteomes" id="UP000198781"/>
    </source>
</evidence>
<gene>
    <name evidence="2" type="ORF">SAMN05192589_1172</name>
</gene>